<evidence type="ECO:0000256" key="1">
    <source>
        <dbReference type="SAM" id="Phobius"/>
    </source>
</evidence>
<accession>A0A934R3Y4</accession>
<keyword evidence="4" id="KW-1185">Reference proteome</keyword>
<dbReference type="InterPro" id="IPR011933">
    <property type="entry name" value="Double_TM_dom"/>
</dbReference>
<gene>
    <name evidence="3" type="ORF">JIN84_12390</name>
</gene>
<sequence>MLFLNPFLLWFLLAAAVPIAIHLLNRRRHKTIQWAAMQFLLKATRESRGKKKLRHILILTCRALAVAALAFAAARPVISGLIGWGGGSIDTVVLLLDRSASMEIRPGDGLDSRRQIIIEKVRDAMKSLGAARLVLIDSAGGKPQEIPSPESLAELSSTAPTDSAADFPNLLTRAAEFLADTPGSTEIWLASDLQASNWRPDDDRWGAARAALAALPQKPAVRVLSLTGPTSSNTSIRLLASRRTGNELLLDLEILRAAESRGNATLPLTTQLNGTRTTENLTLAGQSLRFQKLITLPANSTSGSGWLSIPADGNPRDNSAFYAYGPDRPIRSVIVAPAGEAADYLSLAAAPPGFGNHTVERVDPANAGALNTSSLATILWAAPLPTGSSFETISRFLTNGGHVIFFPPAASSDTALFEMKWSPPAEAAAGKYFILKDWNHSDGPLRDSIDGTPIPSERLKAIRRQIPLGDATSLARWEDGEPFIARRIVDRGTAWFVGSLPDYTWSNLGDADVLLPAVQRVIAASADRFDASYLATVGSEAAQPLPGETRTRIDDYGTRDPANAAYETGIFRLGERLLAINRPGQEDQPEILTTEQLDHALEGTNHTLLDQAGQSSDPSLSRDVWRGFLIAVLLFLIAEAILCLPKKSHPQVVPKKAIP</sequence>
<evidence type="ECO:0000313" key="3">
    <source>
        <dbReference type="EMBL" id="MBK1816417.1"/>
    </source>
</evidence>
<keyword evidence="1" id="KW-1133">Transmembrane helix</keyword>
<dbReference type="InterPro" id="IPR024163">
    <property type="entry name" value="Aerotolerance_reg_N"/>
</dbReference>
<dbReference type="AlphaFoldDB" id="A0A934R3Y4"/>
<keyword evidence="1" id="KW-0812">Transmembrane</keyword>
<comment type="caution">
    <text evidence="3">The sequence shown here is derived from an EMBL/GenBank/DDBJ whole genome shotgun (WGS) entry which is preliminary data.</text>
</comment>
<dbReference type="Pfam" id="PF07584">
    <property type="entry name" value="BatA"/>
    <property type="match status" value="1"/>
</dbReference>
<dbReference type="InterPro" id="IPR029062">
    <property type="entry name" value="Class_I_gatase-like"/>
</dbReference>
<proteinExistence type="predicted"/>
<dbReference type="Proteomes" id="UP000600139">
    <property type="component" value="Unassembled WGS sequence"/>
</dbReference>
<keyword evidence="1" id="KW-0472">Membrane</keyword>
<evidence type="ECO:0000313" key="4">
    <source>
        <dbReference type="Proteomes" id="UP000600139"/>
    </source>
</evidence>
<feature type="transmembrane region" description="Helical" evidence="1">
    <location>
        <begin position="55"/>
        <end position="74"/>
    </location>
</feature>
<feature type="transmembrane region" description="Helical" evidence="1">
    <location>
        <begin position="6"/>
        <end position="24"/>
    </location>
</feature>
<name>A0A934R3Y4_9BACT</name>
<dbReference type="NCBIfam" id="TIGR02226">
    <property type="entry name" value="two_anch"/>
    <property type="match status" value="1"/>
</dbReference>
<dbReference type="EMBL" id="JAENIK010000011">
    <property type="protein sequence ID" value="MBK1816417.1"/>
    <property type="molecule type" value="Genomic_DNA"/>
</dbReference>
<organism evidence="3 4">
    <name type="scientific">Luteolibacter yonseiensis</name>
    <dbReference type="NCBI Taxonomy" id="1144680"/>
    <lineage>
        <taxon>Bacteria</taxon>
        <taxon>Pseudomonadati</taxon>
        <taxon>Verrucomicrobiota</taxon>
        <taxon>Verrucomicrobiia</taxon>
        <taxon>Verrucomicrobiales</taxon>
        <taxon>Verrucomicrobiaceae</taxon>
        <taxon>Luteolibacter</taxon>
    </lineage>
</organism>
<feature type="domain" description="Aerotolerance regulator N-terminal" evidence="2">
    <location>
        <begin position="1"/>
        <end position="76"/>
    </location>
</feature>
<protein>
    <submittedName>
        <fullName evidence="3">BatA and WFA domain-containing protein</fullName>
    </submittedName>
</protein>
<evidence type="ECO:0000259" key="2">
    <source>
        <dbReference type="Pfam" id="PF07584"/>
    </source>
</evidence>
<dbReference type="PANTHER" id="PTHR37464:SF1">
    <property type="entry name" value="BLL2463 PROTEIN"/>
    <property type="match status" value="1"/>
</dbReference>
<dbReference type="RefSeq" id="WP_200351354.1">
    <property type="nucleotide sequence ID" value="NZ_BAABHZ010000006.1"/>
</dbReference>
<dbReference type="PANTHER" id="PTHR37464">
    <property type="entry name" value="BLL2463 PROTEIN"/>
    <property type="match status" value="1"/>
</dbReference>
<reference evidence="3" key="1">
    <citation type="submission" date="2021-01" db="EMBL/GenBank/DDBJ databases">
        <title>Modified the classification status of verrucomicrobia.</title>
        <authorList>
            <person name="Feng X."/>
        </authorList>
    </citation>
    <scope>NUCLEOTIDE SEQUENCE</scope>
    <source>
        <strain evidence="3">JCM 18052</strain>
    </source>
</reference>
<dbReference type="Gene3D" id="3.40.50.880">
    <property type="match status" value="1"/>
</dbReference>